<keyword evidence="1" id="KW-0175">Coiled coil</keyword>
<dbReference type="InterPro" id="IPR002514">
    <property type="entry name" value="Transposase_8"/>
</dbReference>
<name>A0A4R4ZK46_9ACTN</name>
<dbReference type="Gene3D" id="1.10.10.60">
    <property type="entry name" value="Homeodomain-like"/>
    <property type="match status" value="1"/>
</dbReference>
<dbReference type="SUPFAM" id="SSF46689">
    <property type="entry name" value="Homeodomain-like"/>
    <property type="match status" value="1"/>
</dbReference>
<comment type="caution">
    <text evidence="2">The sequence shown here is derived from an EMBL/GenBank/DDBJ whole genome shotgun (WGS) entry which is preliminary data.</text>
</comment>
<reference evidence="2 3" key="1">
    <citation type="submission" date="2019-03" db="EMBL/GenBank/DDBJ databases">
        <title>Draft genome sequences of novel Actinobacteria.</title>
        <authorList>
            <person name="Sahin N."/>
            <person name="Ay H."/>
            <person name="Saygin H."/>
        </authorList>
    </citation>
    <scope>NUCLEOTIDE SEQUENCE [LARGE SCALE GENOMIC DNA]</scope>
    <source>
        <strain evidence="2 3">DSM 45941</strain>
    </source>
</reference>
<dbReference type="EMBL" id="SMKY01000628">
    <property type="protein sequence ID" value="TDD58416.1"/>
    <property type="molecule type" value="Genomic_DNA"/>
</dbReference>
<keyword evidence="3" id="KW-1185">Reference proteome</keyword>
<accession>A0A4R4ZK46</accession>
<dbReference type="GO" id="GO:0004803">
    <property type="term" value="F:transposase activity"/>
    <property type="evidence" value="ECO:0007669"/>
    <property type="project" value="InterPro"/>
</dbReference>
<sequence>MTLINLGRKCLVPPPHPPEFRRRAVELARTGDKSVSALAKSLGISQSCLSNWIRQAAIEEGDLDGLSAGEKKELVGLRRKARQLELENEILKRAAAYFARENVLPK</sequence>
<dbReference type="AlphaFoldDB" id="A0A4R4ZK46"/>
<organism evidence="2 3">
    <name type="scientific">Actinomadura darangshiensis</name>
    <dbReference type="NCBI Taxonomy" id="705336"/>
    <lineage>
        <taxon>Bacteria</taxon>
        <taxon>Bacillati</taxon>
        <taxon>Actinomycetota</taxon>
        <taxon>Actinomycetes</taxon>
        <taxon>Streptosporangiales</taxon>
        <taxon>Thermomonosporaceae</taxon>
        <taxon>Actinomadura</taxon>
    </lineage>
</organism>
<gene>
    <name evidence="2" type="ORF">E1293_47000</name>
</gene>
<dbReference type="GO" id="GO:0006313">
    <property type="term" value="P:DNA transposition"/>
    <property type="evidence" value="ECO:0007669"/>
    <property type="project" value="InterPro"/>
</dbReference>
<dbReference type="OrthoDB" id="3699740at2"/>
<proteinExistence type="predicted"/>
<evidence type="ECO:0000313" key="3">
    <source>
        <dbReference type="Proteomes" id="UP000295578"/>
    </source>
</evidence>
<dbReference type="Pfam" id="PF01527">
    <property type="entry name" value="HTH_Tnp_1"/>
    <property type="match status" value="1"/>
</dbReference>
<evidence type="ECO:0000313" key="2">
    <source>
        <dbReference type="EMBL" id="TDD58416.1"/>
    </source>
</evidence>
<dbReference type="InterPro" id="IPR009057">
    <property type="entry name" value="Homeodomain-like_sf"/>
</dbReference>
<dbReference type="Proteomes" id="UP000295578">
    <property type="component" value="Unassembled WGS sequence"/>
</dbReference>
<dbReference type="GO" id="GO:0003677">
    <property type="term" value="F:DNA binding"/>
    <property type="evidence" value="ECO:0007669"/>
    <property type="project" value="InterPro"/>
</dbReference>
<evidence type="ECO:0000256" key="1">
    <source>
        <dbReference type="SAM" id="Coils"/>
    </source>
</evidence>
<protein>
    <submittedName>
        <fullName evidence="2">Transposase</fullName>
    </submittedName>
</protein>
<feature type="coiled-coil region" evidence="1">
    <location>
        <begin position="67"/>
        <end position="94"/>
    </location>
</feature>